<dbReference type="CDD" id="cd19365">
    <property type="entry name" value="TenA_C-like"/>
    <property type="match status" value="1"/>
</dbReference>
<dbReference type="Pfam" id="PF03070">
    <property type="entry name" value="TENA_THI-4"/>
    <property type="match status" value="1"/>
</dbReference>
<organism evidence="2 3">
    <name type="scientific">Metallosphaera cuprina (strain Ar-4)</name>
    <dbReference type="NCBI Taxonomy" id="1006006"/>
    <lineage>
        <taxon>Archaea</taxon>
        <taxon>Thermoproteota</taxon>
        <taxon>Thermoprotei</taxon>
        <taxon>Sulfolobales</taxon>
        <taxon>Sulfolobaceae</taxon>
        <taxon>Metallosphaera</taxon>
    </lineage>
</organism>
<dbReference type="Proteomes" id="UP000007812">
    <property type="component" value="Chromosome"/>
</dbReference>
<evidence type="ECO:0000313" key="2">
    <source>
        <dbReference type="EMBL" id="AEB94986.1"/>
    </source>
</evidence>
<dbReference type="eggNOG" id="arCOG01128">
    <property type="taxonomic scope" value="Archaea"/>
</dbReference>
<reference evidence="2 3" key="1">
    <citation type="journal article" date="2011" name="J. Bacteriol.">
        <title>Complete genome sequence of Metallosphaera cuprina, a metal sulfide-oxidizing archaeon from a hot spring.</title>
        <authorList>
            <person name="Liu L.J."/>
            <person name="You X.Y."/>
            <person name="Zheng H."/>
            <person name="Wang S."/>
            <person name="Jiang C.Y."/>
            <person name="Liu S.J."/>
        </authorList>
    </citation>
    <scope>NUCLEOTIDE SEQUENCE [LARGE SCALE GENOMIC DNA]</scope>
    <source>
        <strain evidence="2 3">Ar-4</strain>
    </source>
</reference>
<dbReference type="GO" id="GO:0006772">
    <property type="term" value="P:thiamine metabolic process"/>
    <property type="evidence" value="ECO:0007669"/>
    <property type="project" value="InterPro"/>
</dbReference>
<dbReference type="PANTHER" id="PTHR43198">
    <property type="entry name" value="BIFUNCTIONAL TH2 PROTEIN"/>
    <property type="match status" value="1"/>
</dbReference>
<dbReference type="RefSeq" id="WP_013737484.1">
    <property type="nucleotide sequence ID" value="NC_015435.1"/>
</dbReference>
<dbReference type="PANTHER" id="PTHR43198:SF2">
    <property type="entry name" value="SI:CH1073-67J19.1-RELATED"/>
    <property type="match status" value="1"/>
</dbReference>
<dbReference type="InterPro" id="IPR050967">
    <property type="entry name" value="Thiamine_Salvage_TenA"/>
</dbReference>
<protein>
    <submittedName>
        <fullName evidence="2">TenA family transcription regulator</fullName>
    </submittedName>
</protein>
<dbReference type="EMBL" id="CP002656">
    <property type="protein sequence ID" value="AEB94986.1"/>
    <property type="molecule type" value="Genomic_DNA"/>
</dbReference>
<dbReference type="AlphaFoldDB" id="F4G2D8"/>
<dbReference type="PATRIC" id="fig|1006006.8.peg.880"/>
<gene>
    <name evidence="2" type="ordered locus">Mcup_0881</name>
</gene>
<sequence length="221" mass="25871">MTRKEIFWSNVQDVIKGIEKHPFITGLIDGSLPMRNFQFYIVQDALYLREFSKVLLMASTKAESEEQKINFLTHVMDASRVEEGLHYTFLRNWKIDLSSQEMSPANRAYTSFLLSVGYSSSFPEILAAVLPCYWIYMHVGKSLKEKGSPVEEYSTWINTYGGEEYEKGVRWAIDQLDKVDVSRTEEVRMLKNFRLASIYEYMFWDSAYKAERFPFPINVNL</sequence>
<feature type="domain" description="Thiaminase-2/PQQC" evidence="1">
    <location>
        <begin position="8"/>
        <end position="209"/>
    </location>
</feature>
<dbReference type="InterPro" id="IPR004305">
    <property type="entry name" value="Thiaminase-2/PQQC"/>
</dbReference>
<dbReference type="SUPFAM" id="SSF48613">
    <property type="entry name" value="Heme oxygenase-like"/>
    <property type="match status" value="1"/>
</dbReference>
<proteinExistence type="predicted"/>
<accession>F4G2D8</accession>
<dbReference type="GO" id="GO:0005829">
    <property type="term" value="C:cytosol"/>
    <property type="evidence" value="ECO:0007669"/>
    <property type="project" value="TreeGrafter"/>
</dbReference>
<dbReference type="STRING" id="1006006.Mcup_0881"/>
<dbReference type="GeneID" id="10493072"/>
<dbReference type="NCBIfam" id="TIGR04306">
    <property type="entry name" value="salvage_TenA"/>
    <property type="match status" value="1"/>
</dbReference>
<dbReference type="Gene3D" id="1.20.910.10">
    <property type="entry name" value="Heme oxygenase-like"/>
    <property type="match status" value="1"/>
</dbReference>
<dbReference type="OrthoDB" id="85443at2157"/>
<dbReference type="GO" id="GO:0050334">
    <property type="term" value="F:thiaminase activity"/>
    <property type="evidence" value="ECO:0007669"/>
    <property type="project" value="InterPro"/>
</dbReference>
<dbReference type="InterPro" id="IPR016084">
    <property type="entry name" value="Haem_Oase-like_multi-hlx"/>
</dbReference>
<evidence type="ECO:0000259" key="1">
    <source>
        <dbReference type="Pfam" id="PF03070"/>
    </source>
</evidence>
<dbReference type="InterPro" id="IPR027574">
    <property type="entry name" value="Thiaminase_II"/>
</dbReference>
<dbReference type="HOGENOM" id="CLU_077537_3_2_2"/>
<keyword evidence="3" id="KW-1185">Reference proteome</keyword>
<dbReference type="KEGG" id="mcn:Mcup_0881"/>
<evidence type="ECO:0000313" key="3">
    <source>
        <dbReference type="Proteomes" id="UP000007812"/>
    </source>
</evidence>
<name>F4G2D8_METCR</name>